<dbReference type="EMBL" id="JAIWYP010000001">
    <property type="protein sequence ID" value="KAH3880451.1"/>
    <property type="molecule type" value="Genomic_DNA"/>
</dbReference>
<dbReference type="AlphaFoldDB" id="A0A9D4MRM1"/>
<sequence>MFKPCTGQGKNSRARRTSPQKYAQCNLRLIRNVNREPELCEDFSLIFLKCTRQARSRRFISCRPIRTEPEEKLDRGVKPTLALQHRYAEG</sequence>
<name>A0A9D4MRM1_DREPO</name>
<dbReference type="Proteomes" id="UP000828390">
    <property type="component" value="Unassembled WGS sequence"/>
</dbReference>
<reference evidence="1" key="1">
    <citation type="journal article" date="2019" name="bioRxiv">
        <title>The Genome of the Zebra Mussel, Dreissena polymorpha: A Resource for Invasive Species Research.</title>
        <authorList>
            <person name="McCartney M.A."/>
            <person name="Auch B."/>
            <person name="Kono T."/>
            <person name="Mallez S."/>
            <person name="Zhang Y."/>
            <person name="Obille A."/>
            <person name="Becker A."/>
            <person name="Abrahante J.E."/>
            <person name="Garbe J."/>
            <person name="Badalamenti J.P."/>
            <person name="Herman A."/>
            <person name="Mangelson H."/>
            <person name="Liachko I."/>
            <person name="Sullivan S."/>
            <person name="Sone E.D."/>
            <person name="Koren S."/>
            <person name="Silverstein K.A.T."/>
            <person name="Beckman K.B."/>
            <person name="Gohl D.M."/>
        </authorList>
    </citation>
    <scope>NUCLEOTIDE SEQUENCE</scope>
    <source>
        <strain evidence="1">Duluth1</strain>
        <tissue evidence="1">Whole animal</tissue>
    </source>
</reference>
<keyword evidence="2" id="KW-1185">Reference proteome</keyword>
<accession>A0A9D4MRM1</accession>
<protein>
    <submittedName>
        <fullName evidence="1">Uncharacterized protein</fullName>
    </submittedName>
</protein>
<organism evidence="1 2">
    <name type="scientific">Dreissena polymorpha</name>
    <name type="common">Zebra mussel</name>
    <name type="synonym">Mytilus polymorpha</name>
    <dbReference type="NCBI Taxonomy" id="45954"/>
    <lineage>
        <taxon>Eukaryota</taxon>
        <taxon>Metazoa</taxon>
        <taxon>Spiralia</taxon>
        <taxon>Lophotrochozoa</taxon>
        <taxon>Mollusca</taxon>
        <taxon>Bivalvia</taxon>
        <taxon>Autobranchia</taxon>
        <taxon>Heteroconchia</taxon>
        <taxon>Euheterodonta</taxon>
        <taxon>Imparidentia</taxon>
        <taxon>Neoheterodontei</taxon>
        <taxon>Myida</taxon>
        <taxon>Dreissenoidea</taxon>
        <taxon>Dreissenidae</taxon>
        <taxon>Dreissena</taxon>
    </lineage>
</organism>
<proteinExistence type="predicted"/>
<evidence type="ECO:0000313" key="1">
    <source>
        <dbReference type="EMBL" id="KAH3880451.1"/>
    </source>
</evidence>
<evidence type="ECO:0000313" key="2">
    <source>
        <dbReference type="Proteomes" id="UP000828390"/>
    </source>
</evidence>
<gene>
    <name evidence="1" type="ORF">DPMN_004365</name>
</gene>
<comment type="caution">
    <text evidence="1">The sequence shown here is derived from an EMBL/GenBank/DDBJ whole genome shotgun (WGS) entry which is preliminary data.</text>
</comment>
<reference evidence="1" key="2">
    <citation type="submission" date="2020-11" db="EMBL/GenBank/DDBJ databases">
        <authorList>
            <person name="McCartney M.A."/>
            <person name="Auch B."/>
            <person name="Kono T."/>
            <person name="Mallez S."/>
            <person name="Becker A."/>
            <person name="Gohl D.M."/>
            <person name="Silverstein K.A.T."/>
            <person name="Koren S."/>
            <person name="Bechman K.B."/>
            <person name="Herman A."/>
            <person name="Abrahante J.E."/>
            <person name="Garbe J."/>
        </authorList>
    </citation>
    <scope>NUCLEOTIDE SEQUENCE</scope>
    <source>
        <strain evidence="1">Duluth1</strain>
        <tissue evidence="1">Whole animal</tissue>
    </source>
</reference>